<dbReference type="InterPro" id="IPR001279">
    <property type="entry name" value="Metallo-B-lactamas"/>
</dbReference>
<evidence type="ECO:0000256" key="2">
    <source>
        <dbReference type="ARBA" id="ARBA00022723"/>
    </source>
</evidence>
<dbReference type="SMART" id="SM00849">
    <property type="entry name" value="Lactamase_B"/>
    <property type="match status" value="1"/>
</dbReference>
<name>A0ABX8AZ19_9BACT</name>
<accession>A0ABX8AZ19</accession>
<feature type="domain" description="Metallo-beta-lactamase" evidence="5">
    <location>
        <begin position="49"/>
        <end position="253"/>
    </location>
</feature>
<dbReference type="CDD" id="cd16281">
    <property type="entry name" value="metallo-hydrolase-like_MBL-fold"/>
    <property type="match status" value="1"/>
</dbReference>
<reference evidence="6 7" key="1">
    <citation type="submission" date="2021-03" db="EMBL/GenBank/DDBJ databases">
        <title>Genomic and phenotypic characterization of Chloracidobacterium isolates provides evidence for multiple species.</title>
        <authorList>
            <person name="Saini M.K."/>
            <person name="Costas A.M.G."/>
            <person name="Tank M."/>
            <person name="Bryant D.A."/>
        </authorList>
    </citation>
    <scope>NUCLEOTIDE SEQUENCE [LARGE SCALE GENOMIC DNA]</scope>
    <source>
        <strain evidence="6 7">N</strain>
    </source>
</reference>
<proteinExistence type="inferred from homology"/>
<dbReference type="PANTHER" id="PTHR42978:SF6">
    <property type="entry name" value="QUORUM-QUENCHING LACTONASE YTNP-RELATED"/>
    <property type="match status" value="1"/>
</dbReference>
<keyword evidence="7" id="KW-1185">Reference proteome</keyword>
<evidence type="ECO:0000313" key="6">
    <source>
        <dbReference type="EMBL" id="QUV93468.1"/>
    </source>
</evidence>
<evidence type="ECO:0000256" key="1">
    <source>
        <dbReference type="ARBA" id="ARBA00007749"/>
    </source>
</evidence>
<evidence type="ECO:0000313" key="7">
    <source>
        <dbReference type="Proteomes" id="UP000677668"/>
    </source>
</evidence>
<dbReference type="Gene3D" id="3.60.15.10">
    <property type="entry name" value="Ribonuclease Z/Hydroxyacylglutathione hydrolase-like"/>
    <property type="match status" value="1"/>
</dbReference>
<protein>
    <submittedName>
        <fullName evidence="6">MBL fold metallo-hydrolase</fullName>
    </submittedName>
</protein>
<keyword evidence="4" id="KW-0862">Zinc</keyword>
<keyword evidence="3" id="KW-0378">Hydrolase</keyword>
<evidence type="ECO:0000259" key="5">
    <source>
        <dbReference type="SMART" id="SM00849"/>
    </source>
</evidence>
<evidence type="ECO:0000256" key="3">
    <source>
        <dbReference type="ARBA" id="ARBA00022801"/>
    </source>
</evidence>
<dbReference type="PANTHER" id="PTHR42978">
    <property type="entry name" value="QUORUM-QUENCHING LACTONASE YTNP-RELATED-RELATED"/>
    <property type="match status" value="1"/>
</dbReference>
<organism evidence="6 7">
    <name type="scientific">Chloracidobacterium sp. N</name>
    <dbReference type="NCBI Taxonomy" id="2821540"/>
    <lineage>
        <taxon>Bacteria</taxon>
        <taxon>Pseudomonadati</taxon>
        <taxon>Acidobacteriota</taxon>
        <taxon>Terriglobia</taxon>
        <taxon>Terriglobales</taxon>
        <taxon>Acidobacteriaceae</taxon>
        <taxon>Chloracidobacterium</taxon>
        <taxon>Chloracidobacterium aggregatum</taxon>
    </lineage>
</organism>
<gene>
    <name evidence="6" type="ORF">J8C05_08825</name>
</gene>
<dbReference type="Proteomes" id="UP000677668">
    <property type="component" value="Chromosome 1"/>
</dbReference>
<dbReference type="Pfam" id="PF00753">
    <property type="entry name" value="Lactamase_B"/>
    <property type="match status" value="1"/>
</dbReference>
<dbReference type="RefSeq" id="WP_211421847.1">
    <property type="nucleotide sequence ID" value="NZ_CP072642.1"/>
</dbReference>
<comment type="similarity">
    <text evidence="1">Belongs to the metallo-beta-lactamase superfamily.</text>
</comment>
<sequence length="305" mass="33722">MGLTIGDFRFDIISDGTFRLDGGAMFGVVPRVLWEKVMPPDDRHRIVLGLNTLLVRTPHDTILVDTGIGSNWQAKHIEMYGIAHETTVPDSLAALGLAPQDITLVINTHLHFDHAGGNAYRAPDGQLCPTFPRARYVVQRAEYEHARNPHERDRASYRPEDWEPIAAAGKFIFIEGEAEVSPGVWVVPVRGHNDFLQCVRVVAPGGQTVFFWADILPTTAHIPFAWVMGYDLYPVELLENKKRLIPQAAAEGWINVFEHDHYCPWGYIVATGDGKYAARPLCPSAVETDAGEPVDAGAEMSLSGC</sequence>
<dbReference type="InterPro" id="IPR051013">
    <property type="entry name" value="MBL_superfamily_lactonases"/>
</dbReference>
<evidence type="ECO:0000256" key="4">
    <source>
        <dbReference type="ARBA" id="ARBA00022833"/>
    </source>
</evidence>
<dbReference type="InterPro" id="IPR036866">
    <property type="entry name" value="RibonucZ/Hydroxyglut_hydro"/>
</dbReference>
<dbReference type="SUPFAM" id="SSF56281">
    <property type="entry name" value="Metallo-hydrolase/oxidoreductase"/>
    <property type="match status" value="1"/>
</dbReference>
<dbReference type="EMBL" id="CP072642">
    <property type="protein sequence ID" value="QUV93468.1"/>
    <property type="molecule type" value="Genomic_DNA"/>
</dbReference>
<keyword evidence="2" id="KW-0479">Metal-binding</keyword>